<gene>
    <name evidence="7" type="ORF">ACFSQW_00795</name>
</gene>
<organism evidence="7 8">
    <name type="scientific">Sphingobacterium tabacisoli</name>
    <dbReference type="NCBI Taxonomy" id="2044855"/>
    <lineage>
        <taxon>Bacteria</taxon>
        <taxon>Pseudomonadati</taxon>
        <taxon>Bacteroidota</taxon>
        <taxon>Sphingobacteriia</taxon>
        <taxon>Sphingobacteriales</taxon>
        <taxon>Sphingobacteriaceae</taxon>
        <taxon>Sphingobacterium</taxon>
    </lineage>
</organism>
<evidence type="ECO:0000256" key="3">
    <source>
        <dbReference type="ARBA" id="ARBA00047645"/>
    </source>
</evidence>
<dbReference type="Gene3D" id="3.30.70.100">
    <property type="match status" value="1"/>
</dbReference>
<feature type="active site" evidence="4">
    <location>
        <position position="41"/>
    </location>
</feature>
<dbReference type="SUPFAM" id="SSF54975">
    <property type="entry name" value="Acylphosphatase/BLUF domain-like"/>
    <property type="match status" value="1"/>
</dbReference>
<dbReference type="InterPro" id="IPR017968">
    <property type="entry name" value="Acylphosphatase_CS"/>
</dbReference>
<reference evidence="8" key="1">
    <citation type="journal article" date="2019" name="Int. J. Syst. Evol. Microbiol.">
        <title>The Global Catalogue of Microorganisms (GCM) 10K type strain sequencing project: providing services to taxonomists for standard genome sequencing and annotation.</title>
        <authorList>
            <consortium name="The Broad Institute Genomics Platform"/>
            <consortium name="The Broad Institute Genome Sequencing Center for Infectious Disease"/>
            <person name="Wu L."/>
            <person name="Ma J."/>
        </authorList>
    </citation>
    <scope>NUCLEOTIDE SEQUENCE [LARGE SCALE GENOMIC DNA]</scope>
    <source>
        <strain evidence="8">KCTC 52298</strain>
    </source>
</reference>
<evidence type="ECO:0000256" key="4">
    <source>
        <dbReference type="PROSITE-ProRule" id="PRU00520"/>
    </source>
</evidence>
<dbReference type="EC" id="3.6.1.7" evidence="2 4"/>
<name>A0ABW5KVD5_9SPHI</name>
<feature type="active site" evidence="4">
    <location>
        <position position="59"/>
    </location>
</feature>
<comment type="catalytic activity">
    <reaction evidence="3 4">
        <text>an acyl phosphate + H2O = a carboxylate + phosphate + H(+)</text>
        <dbReference type="Rhea" id="RHEA:14965"/>
        <dbReference type="ChEBI" id="CHEBI:15377"/>
        <dbReference type="ChEBI" id="CHEBI:15378"/>
        <dbReference type="ChEBI" id="CHEBI:29067"/>
        <dbReference type="ChEBI" id="CHEBI:43474"/>
        <dbReference type="ChEBI" id="CHEBI:59918"/>
        <dbReference type="EC" id="3.6.1.7"/>
    </reaction>
</comment>
<dbReference type="InterPro" id="IPR036046">
    <property type="entry name" value="Acylphosphatase-like_dom_sf"/>
</dbReference>
<evidence type="ECO:0000313" key="8">
    <source>
        <dbReference type="Proteomes" id="UP001597440"/>
    </source>
</evidence>
<dbReference type="RefSeq" id="WP_317195856.1">
    <property type="nucleotide sequence ID" value="NZ_JAEQMU010000007.1"/>
</dbReference>
<comment type="similarity">
    <text evidence="1 5">Belongs to the acylphosphatase family.</text>
</comment>
<dbReference type="PROSITE" id="PS00150">
    <property type="entry name" value="ACYLPHOSPHATASE_1"/>
    <property type="match status" value="1"/>
</dbReference>
<evidence type="ECO:0000313" key="7">
    <source>
        <dbReference type="EMBL" id="MFD2552907.1"/>
    </source>
</evidence>
<dbReference type="InterPro" id="IPR001792">
    <property type="entry name" value="Acylphosphatase-like_dom"/>
</dbReference>
<protein>
    <recommendedName>
        <fullName evidence="2 4">acylphosphatase</fullName>
        <ecNumber evidence="2 4">3.6.1.7</ecNumber>
    </recommendedName>
</protein>
<dbReference type="PANTHER" id="PTHR47268">
    <property type="entry name" value="ACYLPHOSPHATASE"/>
    <property type="match status" value="1"/>
</dbReference>
<feature type="domain" description="Acylphosphatase-like" evidence="6">
    <location>
        <begin position="26"/>
        <end position="113"/>
    </location>
</feature>
<dbReference type="PROSITE" id="PS51160">
    <property type="entry name" value="ACYLPHOSPHATASE_3"/>
    <property type="match status" value="1"/>
</dbReference>
<dbReference type="Proteomes" id="UP001597440">
    <property type="component" value="Unassembled WGS sequence"/>
</dbReference>
<evidence type="ECO:0000256" key="1">
    <source>
        <dbReference type="ARBA" id="ARBA00005614"/>
    </source>
</evidence>
<accession>A0ABW5KVD5</accession>
<keyword evidence="8" id="KW-1185">Reference proteome</keyword>
<dbReference type="PANTHER" id="PTHR47268:SF4">
    <property type="entry name" value="ACYLPHOSPHATASE"/>
    <property type="match status" value="1"/>
</dbReference>
<dbReference type="EMBL" id="JBHULD010000001">
    <property type="protein sequence ID" value="MFD2552907.1"/>
    <property type="molecule type" value="Genomic_DNA"/>
</dbReference>
<sequence length="116" mass="13240">MTDLLAMGFFVIRVSYINKEFILMKHYNITVKGKVQGVYFRLTTKAVADQLGVKGYVINQTDGSVYIEAEGDDFGLESLLEYCEEGPDRAEVEAVTYEEQAELKGFKDFEVLKHRK</sequence>
<proteinExistence type="inferred from homology"/>
<evidence type="ECO:0000259" key="6">
    <source>
        <dbReference type="PROSITE" id="PS51160"/>
    </source>
</evidence>
<evidence type="ECO:0000256" key="5">
    <source>
        <dbReference type="RuleBase" id="RU004168"/>
    </source>
</evidence>
<dbReference type="InterPro" id="IPR020456">
    <property type="entry name" value="Acylphosphatase"/>
</dbReference>
<dbReference type="Pfam" id="PF00708">
    <property type="entry name" value="Acylphosphatase"/>
    <property type="match status" value="1"/>
</dbReference>
<comment type="caution">
    <text evidence="7">The sequence shown here is derived from an EMBL/GenBank/DDBJ whole genome shotgun (WGS) entry which is preliminary data.</text>
</comment>
<keyword evidence="4" id="KW-0378">Hydrolase</keyword>
<evidence type="ECO:0000256" key="2">
    <source>
        <dbReference type="ARBA" id="ARBA00012150"/>
    </source>
</evidence>